<evidence type="ECO:0000256" key="5">
    <source>
        <dbReference type="ARBA" id="ARBA00023157"/>
    </source>
</evidence>
<dbReference type="AlphaFoldDB" id="A0A9D3XP59"/>
<dbReference type="Proteomes" id="UP000827986">
    <property type="component" value="Unassembled WGS sequence"/>
</dbReference>
<dbReference type="SMART" id="SM00034">
    <property type="entry name" value="CLECT"/>
    <property type="match status" value="1"/>
</dbReference>
<dbReference type="Pfam" id="PF00059">
    <property type="entry name" value="Lectin_C"/>
    <property type="match status" value="1"/>
</dbReference>
<sequence length="248" mass="27629">MTEEIIYADINVLEDASPACQPSSLKHHDLWGFARRHGFVLWIALAGDVILATAVIALGVQVFQGRSLQTDTGAVSSVPESSSVAQRHSPGRECNRSLDDLVSRLKQSLCHSAQSPSADGSSCKLCPMDWLSRRGKCYWFSKDSKNWTESRADCSAKSSRKLVLQDQEEMEFIQNVTRDKYHVWLGLSVPSAEKNWTWVDNSVLDQTLFPVTGPTVVNSCGVIKGNRIHSETCRAEFKWICQKEAVLL</sequence>
<comment type="subcellular location">
    <subcellularLocation>
        <location evidence="1">Membrane</location>
        <topology evidence="1">Single-pass type II membrane protein</topology>
    </subcellularLocation>
</comment>
<dbReference type="OrthoDB" id="538816at2759"/>
<dbReference type="InterPro" id="IPR051527">
    <property type="entry name" value="KLR_subfamily_B"/>
</dbReference>
<evidence type="ECO:0000256" key="4">
    <source>
        <dbReference type="ARBA" id="ARBA00022989"/>
    </source>
</evidence>
<feature type="region of interest" description="Disordered" evidence="6">
    <location>
        <begin position="73"/>
        <end position="93"/>
    </location>
</feature>
<dbReference type="InterPro" id="IPR016187">
    <property type="entry name" value="CTDL_fold"/>
</dbReference>
<dbReference type="GO" id="GO:0038023">
    <property type="term" value="F:signaling receptor activity"/>
    <property type="evidence" value="ECO:0007669"/>
    <property type="project" value="TreeGrafter"/>
</dbReference>
<keyword evidence="3" id="KW-0735">Signal-anchor</keyword>
<dbReference type="GO" id="GO:0042269">
    <property type="term" value="P:regulation of natural killer cell mediated cytotoxicity"/>
    <property type="evidence" value="ECO:0007669"/>
    <property type="project" value="TreeGrafter"/>
</dbReference>
<accession>A0A9D3XP59</accession>
<keyword evidence="2" id="KW-0430">Lectin</keyword>
<dbReference type="EMBL" id="JAHDVG010000466">
    <property type="protein sequence ID" value="KAH1182695.1"/>
    <property type="molecule type" value="Genomic_DNA"/>
</dbReference>
<dbReference type="InterPro" id="IPR001304">
    <property type="entry name" value="C-type_lectin-like"/>
</dbReference>
<protein>
    <recommendedName>
        <fullName evidence="8">C-type lectin domain-containing protein</fullName>
    </recommendedName>
</protein>
<keyword evidence="5" id="KW-1015">Disulfide bond</keyword>
<dbReference type="SUPFAM" id="SSF56436">
    <property type="entry name" value="C-type lectin-like"/>
    <property type="match status" value="1"/>
</dbReference>
<evidence type="ECO:0000313" key="10">
    <source>
        <dbReference type="Proteomes" id="UP000827986"/>
    </source>
</evidence>
<keyword evidence="7" id="KW-0472">Membrane</keyword>
<dbReference type="InterPro" id="IPR016186">
    <property type="entry name" value="C-type_lectin-like/link_sf"/>
</dbReference>
<keyword evidence="10" id="KW-1185">Reference proteome</keyword>
<dbReference type="GO" id="GO:0009986">
    <property type="term" value="C:cell surface"/>
    <property type="evidence" value="ECO:0007669"/>
    <property type="project" value="TreeGrafter"/>
</dbReference>
<dbReference type="PROSITE" id="PS50041">
    <property type="entry name" value="C_TYPE_LECTIN_2"/>
    <property type="match status" value="1"/>
</dbReference>
<dbReference type="GO" id="GO:0030246">
    <property type="term" value="F:carbohydrate binding"/>
    <property type="evidence" value="ECO:0007669"/>
    <property type="project" value="UniProtKB-KW"/>
</dbReference>
<feature type="compositionally biased region" description="Low complexity" evidence="6">
    <location>
        <begin position="75"/>
        <end position="84"/>
    </location>
</feature>
<evidence type="ECO:0000256" key="6">
    <source>
        <dbReference type="SAM" id="MobiDB-lite"/>
    </source>
</evidence>
<keyword evidence="4 7" id="KW-1133">Transmembrane helix</keyword>
<dbReference type="CDD" id="cd03593">
    <property type="entry name" value="CLECT_NK_receptors_like"/>
    <property type="match status" value="1"/>
</dbReference>
<proteinExistence type="predicted"/>
<keyword evidence="7" id="KW-0812">Transmembrane</keyword>
<dbReference type="Gene3D" id="3.10.100.10">
    <property type="entry name" value="Mannose-Binding Protein A, subunit A"/>
    <property type="match status" value="1"/>
</dbReference>
<dbReference type="InterPro" id="IPR033992">
    <property type="entry name" value="NKR-like_CTLD"/>
</dbReference>
<evidence type="ECO:0000256" key="1">
    <source>
        <dbReference type="ARBA" id="ARBA00004606"/>
    </source>
</evidence>
<comment type="caution">
    <text evidence="9">The sequence shown here is derived from an EMBL/GenBank/DDBJ whole genome shotgun (WGS) entry which is preliminary data.</text>
</comment>
<evidence type="ECO:0000256" key="2">
    <source>
        <dbReference type="ARBA" id="ARBA00022734"/>
    </source>
</evidence>
<evidence type="ECO:0000256" key="7">
    <source>
        <dbReference type="SAM" id="Phobius"/>
    </source>
</evidence>
<evidence type="ECO:0000259" key="8">
    <source>
        <dbReference type="PROSITE" id="PS50041"/>
    </source>
</evidence>
<dbReference type="PANTHER" id="PTHR46784:SF1">
    <property type="entry name" value="KILLER CELL LECTIN-LIKE RECEPTOR SUBFAMILY B MEMBER 1"/>
    <property type="match status" value="1"/>
</dbReference>
<feature type="transmembrane region" description="Helical" evidence="7">
    <location>
        <begin position="39"/>
        <end position="60"/>
    </location>
</feature>
<name>A0A9D3XP59_9SAUR</name>
<evidence type="ECO:0000313" key="9">
    <source>
        <dbReference type="EMBL" id="KAH1182695.1"/>
    </source>
</evidence>
<dbReference type="GO" id="GO:0005886">
    <property type="term" value="C:plasma membrane"/>
    <property type="evidence" value="ECO:0007669"/>
    <property type="project" value="TreeGrafter"/>
</dbReference>
<feature type="domain" description="C-type lectin" evidence="8">
    <location>
        <begin position="133"/>
        <end position="242"/>
    </location>
</feature>
<organism evidence="9 10">
    <name type="scientific">Mauremys mutica</name>
    <name type="common">yellowpond turtle</name>
    <dbReference type="NCBI Taxonomy" id="74926"/>
    <lineage>
        <taxon>Eukaryota</taxon>
        <taxon>Metazoa</taxon>
        <taxon>Chordata</taxon>
        <taxon>Craniata</taxon>
        <taxon>Vertebrata</taxon>
        <taxon>Euteleostomi</taxon>
        <taxon>Archelosauria</taxon>
        <taxon>Testudinata</taxon>
        <taxon>Testudines</taxon>
        <taxon>Cryptodira</taxon>
        <taxon>Durocryptodira</taxon>
        <taxon>Testudinoidea</taxon>
        <taxon>Geoemydidae</taxon>
        <taxon>Geoemydinae</taxon>
        <taxon>Mauremys</taxon>
    </lineage>
</organism>
<dbReference type="PANTHER" id="PTHR46784">
    <property type="entry name" value="KILLER CELL LECTIN-LIKE RECEPTOR SUBFAMILY B MEMBER 1"/>
    <property type="match status" value="1"/>
</dbReference>
<reference evidence="9" key="1">
    <citation type="submission" date="2021-09" db="EMBL/GenBank/DDBJ databases">
        <title>The genome of Mauremys mutica provides insights into the evolution of semi-aquatic lifestyle.</title>
        <authorList>
            <person name="Gong S."/>
            <person name="Gao Y."/>
        </authorList>
    </citation>
    <scope>NUCLEOTIDE SEQUENCE</scope>
    <source>
        <strain evidence="9">MM-2020</strain>
        <tissue evidence="9">Muscle</tissue>
    </source>
</reference>
<gene>
    <name evidence="9" type="ORF">KIL84_004187</name>
</gene>
<evidence type="ECO:0000256" key="3">
    <source>
        <dbReference type="ARBA" id="ARBA00022968"/>
    </source>
</evidence>